<keyword evidence="3" id="KW-1185">Reference proteome</keyword>
<reference evidence="2 3" key="1">
    <citation type="journal article" date="2016" name="Nat. Commun.">
        <title>Ectomycorrhizal ecology is imprinted in the genome of the dominant symbiotic fungus Cenococcum geophilum.</title>
        <authorList>
            <consortium name="DOE Joint Genome Institute"/>
            <person name="Peter M."/>
            <person name="Kohler A."/>
            <person name="Ohm R.A."/>
            <person name="Kuo A."/>
            <person name="Krutzmann J."/>
            <person name="Morin E."/>
            <person name="Arend M."/>
            <person name="Barry K.W."/>
            <person name="Binder M."/>
            <person name="Choi C."/>
            <person name="Clum A."/>
            <person name="Copeland A."/>
            <person name="Grisel N."/>
            <person name="Haridas S."/>
            <person name="Kipfer T."/>
            <person name="LaButti K."/>
            <person name="Lindquist E."/>
            <person name="Lipzen A."/>
            <person name="Maire R."/>
            <person name="Meier B."/>
            <person name="Mihaltcheva S."/>
            <person name="Molinier V."/>
            <person name="Murat C."/>
            <person name="Poggeler S."/>
            <person name="Quandt C.A."/>
            <person name="Sperisen C."/>
            <person name="Tritt A."/>
            <person name="Tisserant E."/>
            <person name="Crous P.W."/>
            <person name="Henrissat B."/>
            <person name="Nehls U."/>
            <person name="Egli S."/>
            <person name="Spatafora J.W."/>
            <person name="Grigoriev I.V."/>
            <person name="Martin F.M."/>
        </authorList>
    </citation>
    <scope>NUCLEOTIDE SEQUENCE [LARGE SCALE GENOMIC DNA]</scope>
    <source>
        <strain evidence="2 3">CBS 459.81</strain>
    </source>
</reference>
<protein>
    <recommendedName>
        <fullName evidence="4">Fungal N-terminal domain-containing protein</fullName>
    </recommendedName>
</protein>
<accession>A0A8E2ECQ5</accession>
<feature type="region of interest" description="Disordered" evidence="1">
    <location>
        <begin position="152"/>
        <end position="201"/>
    </location>
</feature>
<evidence type="ECO:0008006" key="4">
    <source>
        <dbReference type="Google" id="ProtNLM"/>
    </source>
</evidence>
<dbReference type="EMBL" id="KV744923">
    <property type="protein sequence ID" value="OCK81386.1"/>
    <property type="molecule type" value="Genomic_DNA"/>
</dbReference>
<gene>
    <name evidence="2" type="ORF">K432DRAFT_295698</name>
</gene>
<sequence length="201" mass="22297">MDPISAGAAFGFINSAFKFSEFAVRLYEVGSENEVFVRLIQRVRKDLEETERVLHVESVKRKLSSTPGKLPWVMSAIHSTKQALDDIGRWVERVRADKEGYGTVSFENRVRWVFNDHEKLVNRSMELATCHQTLSTVLAYLSPLEEASAAAADAAPPSYDDATHFDDFLSPRQRKRKTTAETTKAGVDGVEKSAGISSSGA</sequence>
<evidence type="ECO:0000256" key="1">
    <source>
        <dbReference type="SAM" id="MobiDB-lite"/>
    </source>
</evidence>
<proteinExistence type="predicted"/>
<evidence type="ECO:0000313" key="3">
    <source>
        <dbReference type="Proteomes" id="UP000250266"/>
    </source>
</evidence>
<organism evidence="2 3">
    <name type="scientific">Lepidopterella palustris CBS 459.81</name>
    <dbReference type="NCBI Taxonomy" id="1314670"/>
    <lineage>
        <taxon>Eukaryota</taxon>
        <taxon>Fungi</taxon>
        <taxon>Dikarya</taxon>
        <taxon>Ascomycota</taxon>
        <taxon>Pezizomycotina</taxon>
        <taxon>Dothideomycetes</taxon>
        <taxon>Pleosporomycetidae</taxon>
        <taxon>Mytilinidiales</taxon>
        <taxon>Argynnaceae</taxon>
        <taxon>Lepidopterella</taxon>
    </lineage>
</organism>
<evidence type="ECO:0000313" key="2">
    <source>
        <dbReference type="EMBL" id="OCK81386.1"/>
    </source>
</evidence>
<dbReference type="Proteomes" id="UP000250266">
    <property type="component" value="Unassembled WGS sequence"/>
</dbReference>
<name>A0A8E2ECQ5_9PEZI</name>
<dbReference type="OrthoDB" id="3798150at2759"/>
<dbReference type="AlphaFoldDB" id="A0A8E2ECQ5"/>